<dbReference type="PANTHER" id="PTHR35567:SF1">
    <property type="entry name" value="CONSERVED FUNGAL PROTEIN (AFU_ORTHOLOGUE AFUA_1G14230)"/>
    <property type="match status" value="1"/>
</dbReference>
<evidence type="ECO:0008006" key="4">
    <source>
        <dbReference type="Google" id="ProtNLM"/>
    </source>
</evidence>
<dbReference type="InterPro" id="IPR021851">
    <property type="entry name" value="DUF3455"/>
</dbReference>
<name>A0A4Y7Q8L2_9AGAM</name>
<organism evidence="2 3">
    <name type="scientific">Rickenella mellea</name>
    <dbReference type="NCBI Taxonomy" id="50990"/>
    <lineage>
        <taxon>Eukaryota</taxon>
        <taxon>Fungi</taxon>
        <taxon>Dikarya</taxon>
        <taxon>Basidiomycota</taxon>
        <taxon>Agaricomycotina</taxon>
        <taxon>Agaricomycetes</taxon>
        <taxon>Hymenochaetales</taxon>
        <taxon>Rickenellaceae</taxon>
        <taxon>Rickenella</taxon>
    </lineage>
</organism>
<dbReference type="VEuPathDB" id="FungiDB:BD410DRAFT_787066"/>
<protein>
    <recommendedName>
        <fullName evidence="4">Malate dehydrogenase</fullName>
    </recommendedName>
</protein>
<dbReference type="Proteomes" id="UP000294933">
    <property type="component" value="Unassembled WGS sequence"/>
</dbReference>
<dbReference type="Pfam" id="PF11937">
    <property type="entry name" value="DUF3455"/>
    <property type="match status" value="1"/>
</dbReference>
<feature type="chain" id="PRO_5021404993" description="Malate dehydrogenase" evidence="1">
    <location>
        <begin position="18"/>
        <end position="234"/>
    </location>
</feature>
<dbReference type="AlphaFoldDB" id="A0A4Y7Q8L2"/>
<dbReference type="EMBL" id="ML170169">
    <property type="protein sequence ID" value="TDL23785.1"/>
    <property type="molecule type" value="Genomic_DNA"/>
</dbReference>
<sequence length="234" mass="24692">MFGYILTAAMLLPFSNASPYTSTTTAMSNAFHVTGCDVSGLTPNLPSGQTQLTVPTGTKPVFVALGVGVQNYTCGSTGTYASAGAVAEFFDLSCFVSQRGESQLQTIIFNLWNGDKSLTVDQLIKAFGTSKIVLGQHYFVTNPVTGTGISPEFDFRTGAKKGDPNGFVIAAKSGDIVSPDGPTNVDWLELTNVKGDLAKQVFRIDTNGGVAPSSCTPGSPLISVKYAAQYWLYN</sequence>
<accession>A0A4Y7Q8L2</accession>
<evidence type="ECO:0000313" key="2">
    <source>
        <dbReference type="EMBL" id="TDL23785.1"/>
    </source>
</evidence>
<keyword evidence="1" id="KW-0732">Signal</keyword>
<keyword evidence="3" id="KW-1185">Reference proteome</keyword>
<proteinExistence type="predicted"/>
<gene>
    <name evidence="2" type="ORF">BD410DRAFT_787066</name>
</gene>
<dbReference type="OrthoDB" id="1859733at2759"/>
<evidence type="ECO:0000313" key="3">
    <source>
        <dbReference type="Proteomes" id="UP000294933"/>
    </source>
</evidence>
<reference evidence="2 3" key="1">
    <citation type="submission" date="2018-06" db="EMBL/GenBank/DDBJ databases">
        <title>A transcriptomic atlas of mushroom development highlights an independent origin of complex multicellularity.</title>
        <authorList>
            <consortium name="DOE Joint Genome Institute"/>
            <person name="Krizsan K."/>
            <person name="Almasi E."/>
            <person name="Merenyi Z."/>
            <person name="Sahu N."/>
            <person name="Viragh M."/>
            <person name="Koszo T."/>
            <person name="Mondo S."/>
            <person name="Kiss B."/>
            <person name="Balint B."/>
            <person name="Kues U."/>
            <person name="Barry K."/>
            <person name="Hegedus J.C."/>
            <person name="Henrissat B."/>
            <person name="Johnson J."/>
            <person name="Lipzen A."/>
            <person name="Ohm R."/>
            <person name="Nagy I."/>
            <person name="Pangilinan J."/>
            <person name="Yan J."/>
            <person name="Xiong Y."/>
            <person name="Grigoriev I.V."/>
            <person name="Hibbett D.S."/>
            <person name="Nagy L.G."/>
        </authorList>
    </citation>
    <scope>NUCLEOTIDE SEQUENCE [LARGE SCALE GENOMIC DNA]</scope>
    <source>
        <strain evidence="2 3">SZMC22713</strain>
    </source>
</reference>
<evidence type="ECO:0000256" key="1">
    <source>
        <dbReference type="SAM" id="SignalP"/>
    </source>
</evidence>
<feature type="signal peptide" evidence="1">
    <location>
        <begin position="1"/>
        <end position="17"/>
    </location>
</feature>
<dbReference type="PANTHER" id="PTHR35567">
    <property type="entry name" value="MALATE DEHYDROGENASE (AFU_ORTHOLOGUE AFUA_2G13800)"/>
    <property type="match status" value="1"/>
</dbReference>